<evidence type="ECO:0000313" key="10">
    <source>
        <dbReference type="Proteomes" id="UP000803884"/>
    </source>
</evidence>
<dbReference type="GeneID" id="96010307"/>
<dbReference type="RefSeq" id="XP_069225541.1">
    <property type="nucleotide sequence ID" value="XM_069377469.1"/>
</dbReference>
<dbReference type="GO" id="GO:0004371">
    <property type="term" value="F:glycerone kinase activity"/>
    <property type="evidence" value="ECO:0007669"/>
    <property type="project" value="UniProtKB-EC"/>
</dbReference>
<feature type="compositionally biased region" description="Polar residues" evidence="7">
    <location>
        <begin position="288"/>
        <end position="315"/>
    </location>
</feature>
<reference evidence="9 10" key="1">
    <citation type="journal article" date="2020" name="Microbiol. Resour. Announc.">
        <title>Draft Genome Sequence of a Cladosporium Species Isolated from the Mesophotic Ascidian Didemnum maculosum.</title>
        <authorList>
            <person name="Gioti A."/>
            <person name="Siaperas R."/>
            <person name="Nikolaivits E."/>
            <person name="Le Goff G."/>
            <person name="Ouazzani J."/>
            <person name="Kotoulas G."/>
            <person name="Topakas E."/>
        </authorList>
    </citation>
    <scope>NUCLEOTIDE SEQUENCE [LARGE SCALE GENOMIC DNA]</scope>
    <source>
        <strain evidence="9 10">TM138-S3</strain>
    </source>
</reference>
<dbReference type="SUPFAM" id="SSF101473">
    <property type="entry name" value="DhaL-like"/>
    <property type="match status" value="1"/>
</dbReference>
<keyword evidence="2" id="KW-0547">Nucleotide-binding</keyword>
<dbReference type="InterPro" id="IPR050861">
    <property type="entry name" value="Dihydroxyacetone_Kinase"/>
</dbReference>
<comment type="catalytic activity">
    <reaction evidence="6">
        <text>dihydroxyacetone + ATP = dihydroxyacetone phosphate + ADP + H(+)</text>
        <dbReference type="Rhea" id="RHEA:15773"/>
        <dbReference type="ChEBI" id="CHEBI:15378"/>
        <dbReference type="ChEBI" id="CHEBI:16016"/>
        <dbReference type="ChEBI" id="CHEBI:30616"/>
        <dbReference type="ChEBI" id="CHEBI:57642"/>
        <dbReference type="ChEBI" id="CHEBI:456216"/>
        <dbReference type="EC" id="2.7.1.29"/>
    </reaction>
</comment>
<dbReference type="PANTHER" id="PTHR28629:SF14">
    <property type="entry name" value="DIHYDROXYACETONE KINASE 1"/>
    <property type="match status" value="1"/>
</dbReference>
<comment type="caution">
    <text evidence="9">The sequence shown here is derived from an EMBL/GenBank/DDBJ whole genome shotgun (WGS) entry which is preliminary data.</text>
</comment>
<name>A0AB34KC41_9PEZI</name>
<dbReference type="Gene3D" id="1.25.40.340">
    <property type="match status" value="1"/>
</dbReference>
<dbReference type="PANTHER" id="PTHR28629">
    <property type="entry name" value="TRIOKINASE/FMN CYCLASE"/>
    <property type="match status" value="1"/>
</dbReference>
<keyword evidence="3" id="KW-0418">Kinase</keyword>
<feature type="region of interest" description="Disordered" evidence="7">
    <location>
        <begin position="287"/>
        <end position="315"/>
    </location>
</feature>
<gene>
    <name evidence="9" type="ORF">WHR41_08865</name>
</gene>
<evidence type="ECO:0000256" key="1">
    <source>
        <dbReference type="ARBA" id="ARBA00022679"/>
    </source>
</evidence>
<evidence type="ECO:0000256" key="6">
    <source>
        <dbReference type="ARBA" id="ARBA00048898"/>
    </source>
</evidence>
<dbReference type="GO" id="GO:0005829">
    <property type="term" value="C:cytosol"/>
    <property type="evidence" value="ECO:0007669"/>
    <property type="project" value="TreeGrafter"/>
</dbReference>
<organism evidence="9 10">
    <name type="scientific">Cladosporium halotolerans</name>
    <dbReference type="NCBI Taxonomy" id="1052096"/>
    <lineage>
        <taxon>Eukaryota</taxon>
        <taxon>Fungi</taxon>
        <taxon>Dikarya</taxon>
        <taxon>Ascomycota</taxon>
        <taxon>Pezizomycotina</taxon>
        <taxon>Dothideomycetes</taxon>
        <taxon>Dothideomycetidae</taxon>
        <taxon>Cladosporiales</taxon>
        <taxon>Cladosporiaceae</taxon>
        <taxon>Cladosporium</taxon>
    </lineage>
</organism>
<evidence type="ECO:0000256" key="7">
    <source>
        <dbReference type="SAM" id="MobiDB-lite"/>
    </source>
</evidence>
<evidence type="ECO:0000256" key="2">
    <source>
        <dbReference type="ARBA" id="ARBA00022741"/>
    </source>
</evidence>
<dbReference type="EMBL" id="JAAQHG020000050">
    <property type="protein sequence ID" value="KAL1582434.1"/>
    <property type="molecule type" value="Genomic_DNA"/>
</dbReference>
<accession>A0AB34KC41</accession>
<dbReference type="GO" id="GO:0005524">
    <property type="term" value="F:ATP binding"/>
    <property type="evidence" value="ECO:0007669"/>
    <property type="project" value="UniProtKB-KW"/>
</dbReference>
<comment type="catalytic activity">
    <reaction evidence="5">
        <text>D-glyceraldehyde + ATP = D-glyceraldehyde 3-phosphate + ADP + H(+)</text>
        <dbReference type="Rhea" id="RHEA:13941"/>
        <dbReference type="ChEBI" id="CHEBI:15378"/>
        <dbReference type="ChEBI" id="CHEBI:17378"/>
        <dbReference type="ChEBI" id="CHEBI:30616"/>
        <dbReference type="ChEBI" id="CHEBI:59776"/>
        <dbReference type="ChEBI" id="CHEBI:456216"/>
        <dbReference type="EC" id="2.7.1.28"/>
    </reaction>
</comment>
<dbReference type="SMART" id="SM01120">
    <property type="entry name" value="Dak2"/>
    <property type="match status" value="1"/>
</dbReference>
<dbReference type="GO" id="GO:0050354">
    <property type="term" value="F:triokinase activity"/>
    <property type="evidence" value="ECO:0007669"/>
    <property type="project" value="UniProtKB-EC"/>
</dbReference>
<evidence type="ECO:0000313" key="9">
    <source>
        <dbReference type="EMBL" id="KAL1582434.1"/>
    </source>
</evidence>
<protein>
    <recommendedName>
        <fullName evidence="8">DhaL domain-containing protein</fullName>
    </recommendedName>
</protein>
<evidence type="ECO:0000259" key="8">
    <source>
        <dbReference type="PROSITE" id="PS51480"/>
    </source>
</evidence>
<dbReference type="InterPro" id="IPR036117">
    <property type="entry name" value="DhaL_dom_sf"/>
</dbReference>
<dbReference type="AlphaFoldDB" id="A0AB34KC41"/>
<dbReference type="Proteomes" id="UP000803884">
    <property type="component" value="Unassembled WGS sequence"/>
</dbReference>
<sequence length="515" mass="54828">MAVVVEQTIPFPPEALDLQNAQRWNDLYPLIRPSVKQVQTAKGQHILVDEALVKSKYVNIAAIGNLSNFSSKLLDDKSVTAIVTEKAGAGVFTTQDITHALASVGALEKQGLVVVRSGKNRNVQVHGSDVIEVEAAGELESDHLIHLLGHATESCRSSLHQTTDLVNAFVKSASTAFVTFQTEKAGGKPAISGSDGVASGYDDVKSAIEKELGKMLKGQTVQGGQVTYSIHYSDINGLSRLENYILAKEIADLCHSQNIPFRLSHSTILNHREAARGFALSICPIPTHNLSPQPKPQPDTTSTTSNGTPLSKTLSPSTAQMAFDDAQVRARIHAGCAAVIKEEPTITEYDTIVGDGDCGYTLRDGAKQVLSFIEGKDLARLPETVAALVHDLEVNMGGTSGALYCIFLTALAASLASEPSVPKALKGALEQLLKYTRARLGDRTMMDALIPFVETLEATGDVDLAVRKASEGVDGTKKMEAKLGRSTYLDESATQGVPDPGAYGLLVLLQGMAKA</sequence>
<dbReference type="FunFam" id="1.25.40.340:FF:000001">
    <property type="entry name" value="Dihydroxyacetone kinase 1"/>
    <property type="match status" value="1"/>
</dbReference>
<proteinExistence type="predicted"/>
<keyword evidence="10" id="KW-1185">Reference proteome</keyword>
<dbReference type="PROSITE" id="PS51480">
    <property type="entry name" value="DHAL"/>
    <property type="match status" value="1"/>
</dbReference>
<dbReference type="GO" id="GO:0019563">
    <property type="term" value="P:glycerol catabolic process"/>
    <property type="evidence" value="ECO:0007669"/>
    <property type="project" value="TreeGrafter"/>
</dbReference>
<dbReference type="Pfam" id="PF02734">
    <property type="entry name" value="Dak2"/>
    <property type="match status" value="1"/>
</dbReference>
<keyword evidence="1" id="KW-0808">Transferase</keyword>
<evidence type="ECO:0000256" key="4">
    <source>
        <dbReference type="ARBA" id="ARBA00022840"/>
    </source>
</evidence>
<dbReference type="InterPro" id="IPR004007">
    <property type="entry name" value="DhaL_dom"/>
</dbReference>
<evidence type="ECO:0000256" key="3">
    <source>
        <dbReference type="ARBA" id="ARBA00022777"/>
    </source>
</evidence>
<feature type="domain" description="DhaL" evidence="8">
    <location>
        <begin position="326"/>
        <end position="514"/>
    </location>
</feature>
<evidence type="ECO:0000256" key="5">
    <source>
        <dbReference type="ARBA" id="ARBA00047974"/>
    </source>
</evidence>
<keyword evidence="4" id="KW-0067">ATP-binding</keyword>